<accession>A0A429Y249</accession>
<dbReference type="Proteomes" id="UP000287156">
    <property type="component" value="Unassembled WGS sequence"/>
</dbReference>
<evidence type="ECO:0000313" key="2">
    <source>
        <dbReference type="Proteomes" id="UP000287156"/>
    </source>
</evidence>
<evidence type="ECO:0000313" key="1">
    <source>
        <dbReference type="EMBL" id="RST75321.1"/>
    </source>
</evidence>
<proteinExistence type="predicted"/>
<dbReference type="OrthoDB" id="2361617at2"/>
<gene>
    <name evidence="1" type="ORF">D4T97_008725</name>
</gene>
<name>A0A429Y249_9BACI</name>
<dbReference type="RefSeq" id="WP_126049703.1">
    <property type="nucleotide sequence ID" value="NZ_QYTV02000003.1"/>
</dbReference>
<sequence length="73" mass="8450">MRKNRDYEAVFLPSKSGVIKIYIYGFKPYGSWGKVYTSMNGVSVNVKGYNRKKTIVRSIKKLNESLLNIKEDQ</sequence>
<comment type="caution">
    <text evidence="1">The sequence shown here is derived from an EMBL/GenBank/DDBJ whole genome shotgun (WGS) entry which is preliminary data.</text>
</comment>
<dbReference type="EMBL" id="QYTV02000003">
    <property type="protein sequence ID" value="RST75321.1"/>
    <property type="molecule type" value="Genomic_DNA"/>
</dbReference>
<reference evidence="1" key="1">
    <citation type="submission" date="2018-12" db="EMBL/GenBank/DDBJ databases">
        <authorList>
            <person name="Sun L."/>
            <person name="Chen Z."/>
        </authorList>
    </citation>
    <scope>NUCLEOTIDE SEQUENCE [LARGE SCALE GENOMIC DNA]</scope>
    <source>
        <strain evidence="1">3-2-2</strain>
    </source>
</reference>
<keyword evidence="2" id="KW-1185">Reference proteome</keyword>
<protein>
    <submittedName>
        <fullName evidence="1">Uncharacterized protein</fullName>
    </submittedName>
</protein>
<organism evidence="1 2">
    <name type="scientific">Siminovitchia acidinfaciens</name>
    <dbReference type="NCBI Taxonomy" id="2321395"/>
    <lineage>
        <taxon>Bacteria</taxon>
        <taxon>Bacillati</taxon>
        <taxon>Bacillota</taxon>
        <taxon>Bacilli</taxon>
        <taxon>Bacillales</taxon>
        <taxon>Bacillaceae</taxon>
        <taxon>Siminovitchia</taxon>
    </lineage>
</organism>
<dbReference type="AlphaFoldDB" id="A0A429Y249"/>